<gene>
    <name evidence="1" type="ORF">Afe05nite_61160</name>
</gene>
<dbReference type="AlphaFoldDB" id="A0A919J3T2"/>
<comment type="caution">
    <text evidence="1">The sequence shown here is derived from an EMBL/GenBank/DDBJ whole genome shotgun (WGS) entry which is preliminary data.</text>
</comment>
<dbReference type="RefSeq" id="WP_203820679.1">
    <property type="nucleotide sequence ID" value="NZ_BAAABP010000015.1"/>
</dbReference>
<accession>A0A919J3T2</accession>
<evidence type="ECO:0000313" key="1">
    <source>
        <dbReference type="EMBL" id="GIE14276.1"/>
    </source>
</evidence>
<proteinExistence type="predicted"/>
<dbReference type="Proteomes" id="UP000598174">
    <property type="component" value="Unassembled WGS sequence"/>
</dbReference>
<reference evidence="1" key="1">
    <citation type="submission" date="2021-01" db="EMBL/GenBank/DDBJ databases">
        <title>Whole genome shotgun sequence of Actinoplanes ferrugineus NBRC 15555.</title>
        <authorList>
            <person name="Komaki H."/>
            <person name="Tamura T."/>
        </authorList>
    </citation>
    <scope>NUCLEOTIDE SEQUENCE</scope>
    <source>
        <strain evidence="1">NBRC 15555</strain>
    </source>
</reference>
<evidence type="ECO:0000313" key="2">
    <source>
        <dbReference type="Proteomes" id="UP000598174"/>
    </source>
</evidence>
<organism evidence="1 2">
    <name type="scientific">Paractinoplanes ferrugineus</name>
    <dbReference type="NCBI Taxonomy" id="113564"/>
    <lineage>
        <taxon>Bacteria</taxon>
        <taxon>Bacillati</taxon>
        <taxon>Actinomycetota</taxon>
        <taxon>Actinomycetes</taxon>
        <taxon>Micromonosporales</taxon>
        <taxon>Micromonosporaceae</taxon>
        <taxon>Paractinoplanes</taxon>
    </lineage>
</organism>
<keyword evidence="2" id="KW-1185">Reference proteome</keyword>
<sequence length="49" mass="5350">MLLGGRLGEQPACHGLGAVEVNRRLGLSHDRYDLASSHGRRHELDAKTV</sequence>
<protein>
    <submittedName>
        <fullName evidence="1">Uncharacterized protein</fullName>
    </submittedName>
</protein>
<name>A0A919J3T2_9ACTN</name>
<dbReference type="EMBL" id="BOMM01000052">
    <property type="protein sequence ID" value="GIE14276.1"/>
    <property type="molecule type" value="Genomic_DNA"/>
</dbReference>